<proteinExistence type="inferred from homology"/>
<dbReference type="InterPro" id="IPR015422">
    <property type="entry name" value="PyrdxlP-dep_Trfase_small"/>
</dbReference>
<comment type="subunit">
    <text evidence="6">Homodimer.</text>
</comment>
<comment type="similarity">
    <text evidence="6">Belongs to the class-III pyridoxal-phosphate-dependent aminotransferase family. LysJ subfamily.</text>
</comment>
<comment type="cofactor">
    <cofactor evidence="6">
        <name>pyridoxal 5'-phosphate</name>
        <dbReference type="ChEBI" id="CHEBI:597326"/>
    </cofactor>
    <text evidence="6">Binds 1 pyridoxal phosphate per subunit.</text>
</comment>
<feature type="modified residue" description="N6-(pyridoxal phosphate)lysine" evidence="6">
    <location>
        <position position="236"/>
    </location>
</feature>
<dbReference type="InterPro" id="IPR050103">
    <property type="entry name" value="Class-III_PLP-dep_AT"/>
</dbReference>
<accession>A0ABD5S9U6</accession>
<dbReference type="RefSeq" id="WP_379780628.1">
    <property type="nucleotide sequence ID" value="NZ_JBHSWW010000072.1"/>
</dbReference>
<keyword evidence="1 6" id="KW-0963">Cytoplasm</keyword>
<protein>
    <recommendedName>
        <fullName evidence="6">Putative [LysW]-aminoadipate semialdehyde/glutamate semialdehyde transaminase</fullName>
        <ecNumber evidence="6">2.6.1.118</ecNumber>
        <ecNumber evidence="6">2.6.1.124</ecNumber>
    </recommendedName>
</protein>
<comment type="subcellular location">
    <subcellularLocation>
        <location evidence="6">Cytoplasm</location>
    </subcellularLocation>
</comment>
<gene>
    <name evidence="6" type="primary">lysJ</name>
    <name evidence="7" type="ORF">ACFQEU_06975</name>
</gene>
<dbReference type="AlphaFoldDB" id="A0ABD5S9U6"/>
<feature type="binding site" evidence="6">
    <location>
        <position position="125"/>
    </location>
    <ligand>
        <name>substrate</name>
    </ligand>
</feature>
<dbReference type="InterPro" id="IPR015421">
    <property type="entry name" value="PyrdxlP-dep_Trfase_major"/>
</dbReference>
<dbReference type="InterPro" id="IPR004636">
    <property type="entry name" value="AcOrn/SuccOrn_fam"/>
</dbReference>
<dbReference type="InterPro" id="IPR015424">
    <property type="entry name" value="PyrdxlP-dep_Trfase"/>
</dbReference>
<keyword evidence="6" id="KW-0457">Lysine biosynthesis</keyword>
<feature type="binding site" evidence="6">
    <location>
        <position position="262"/>
    </location>
    <ligand>
        <name>substrate</name>
    </ligand>
</feature>
<evidence type="ECO:0000313" key="8">
    <source>
        <dbReference type="Proteomes" id="UP001596442"/>
    </source>
</evidence>
<comment type="catalytic activity">
    <reaction evidence="6">
        <text>[amino-group carrier protein]-C-terminal-gamma-(L-lysyl)-L-glutamate + 2-oxoglutarate = [amino-group carrier protein]-C-terminal-N-(1-carboxy-5-oxopentan-1-yl)-L-glutamine + L-glutamate</text>
        <dbReference type="Rhea" id="RHEA:41952"/>
        <dbReference type="Rhea" id="RHEA-COMP:9714"/>
        <dbReference type="Rhea" id="RHEA-COMP:9715"/>
        <dbReference type="ChEBI" id="CHEBI:16810"/>
        <dbReference type="ChEBI" id="CHEBI:29985"/>
        <dbReference type="ChEBI" id="CHEBI:78501"/>
        <dbReference type="ChEBI" id="CHEBI:78526"/>
        <dbReference type="EC" id="2.6.1.118"/>
    </reaction>
</comment>
<comment type="pathway">
    <text evidence="6">Amino-acid biosynthesis; L-lysine biosynthesis via AAA pathway; L-lysine from L-alpha-aminoadipate (Thermus route): step 4/5.</text>
</comment>
<dbReference type="FunFam" id="3.40.640.10:FF:000004">
    <property type="entry name" value="Acetylornithine aminotransferase"/>
    <property type="match status" value="1"/>
</dbReference>
<evidence type="ECO:0000313" key="7">
    <source>
        <dbReference type="EMBL" id="MFC6753210.1"/>
    </source>
</evidence>
<feature type="binding site" evidence="6">
    <location>
        <begin position="95"/>
        <end position="96"/>
    </location>
    <ligand>
        <name>pyridoxal 5'-phosphate</name>
        <dbReference type="ChEBI" id="CHEBI:597326"/>
    </ligand>
</feature>
<evidence type="ECO:0000256" key="3">
    <source>
        <dbReference type="ARBA" id="ARBA00022605"/>
    </source>
</evidence>
<keyword evidence="2 6" id="KW-0032">Aminotransferase</keyword>
<keyword evidence="8" id="KW-1185">Reference proteome</keyword>
<feature type="binding site" evidence="6">
    <location>
        <begin position="207"/>
        <end position="210"/>
    </location>
    <ligand>
        <name>pyridoxal 5'-phosphate</name>
        <dbReference type="ChEBI" id="CHEBI:597326"/>
    </ligand>
</feature>
<comment type="pathway">
    <text evidence="6">Amino-acid biosynthesis; L-arginine biosynthesis.</text>
</comment>
<comment type="caution">
    <text evidence="7">The sequence shown here is derived from an EMBL/GenBank/DDBJ whole genome shotgun (WGS) entry which is preliminary data.</text>
</comment>
<dbReference type="GO" id="GO:0019878">
    <property type="term" value="P:lysine biosynthetic process via aminoadipic acid"/>
    <property type="evidence" value="ECO:0007669"/>
    <property type="project" value="UniProtKB-UniRule"/>
</dbReference>
<evidence type="ECO:0000256" key="2">
    <source>
        <dbReference type="ARBA" id="ARBA00022576"/>
    </source>
</evidence>
<evidence type="ECO:0000256" key="5">
    <source>
        <dbReference type="ARBA" id="ARBA00022898"/>
    </source>
</evidence>
<organism evidence="7 8">
    <name type="scientific">Halorubrum tibetense</name>
    <dbReference type="NCBI Taxonomy" id="175631"/>
    <lineage>
        <taxon>Archaea</taxon>
        <taxon>Methanobacteriati</taxon>
        <taxon>Methanobacteriota</taxon>
        <taxon>Stenosarchaea group</taxon>
        <taxon>Halobacteria</taxon>
        <taxon>Halobacteriales</taxon>
        <taxon>Haloferacaceae</taxon>
        <taxon>Halorubrum</taxon>
    </lineage>
</organism>
<dbReference type="InterPro" id="IPR037537">
    <property type="entry name" value="LysJ"/>
</dbReference>
<dbReference type="EC" id="2.6.1.124" evidence="6"/>
<dbReference type="HAMAP" id="MF_02084">
    <property type="entry name" value="LysJ_aminotrans_3"/>
    <property type="match status" value="1"/>
</dbReference>
<dbReference type="NCBIfam" id="TIGR00707">
    <property type="entry name" value="argD"/>
    <property type="match status" value="1"/>
</dbReference>
<dbReference type="SUPFAM" id="SSF53383">
    <property type="entry name" value="PLP-dependent transferases"/>
    <property type="match status" value="1"/>
</dbReference>
<comment type="function">
    <text evidence="6">Involved in both the arginine and lysine biosynthetic pathways.</text>
</comment>
<dbReference type="Gene3D" id="3.90.1150.10">
    <property type="entry name" value="Aspartate Aminotransferase, domain 1"/>
    <property type="match status" value="1"/>
</dbReference>
<reference evidence="7 8" key="1">
    <citation type="journal article" date="2019" name="Int. J. Syst. Evol. Microbiol.">
        <title>The Global Catalogue of Microorganisms (GCM) 10K type strain sequencing project: providing services to taxonomists for standard genome sequencing and annotation.</title>
        <authorList>
            <consortium name="The Broad Institute Genomics Platform"/>
            <consortium name="The Broad Institute Genome Sequencing Center for Infectious Disease"/>
            <person name="Wu L."/>
            <person name="Ma J."/>
        </authorList>
    </citation>
    <scope>NUCLEOTIDE SEQUENCE [LARGE SCALE GENOMIC DNA]</scope>
    <source>
        <strain evidence="7 8">CGMCC 1.3239</strain>
    </source>
</reference>
<feature type="binding site" evidence="6">
    <location>
        <position position="122"/>
    </location>
    <ligand>
        <name>pyridoxal 5'-phosphate</name>
        <dbReference type="ChEBI" id="CHEBI:597326"/>
    </ligand>
</feature>
<dbReference type="GO" id="GO:0042450">
    <property type="term" value="P:L-arginine biosynthetic process via ornithine"/>
    <property type="evidence" value="ECO:0007669"/>
    <property type="project" value="UniProtKB-UniRule"/>
</dbReference>
<dbReference type="InterPro" id="IPR049704">
    <property type="entry name" value="Aminotrans_3_PPA_site"/>
</dbReference>
<keyword evidence="5 6" id="KW-0663">Pyridoxal phosphate</keyword>
<dbReference type="PROSITE" id="PS00600">
    <property type="entry name" value="AA_TRANSFER_CLASS_3"/>
    <property type="match status" value="1"/>
</dbReference>
<keyword evidence="4 6" id="KW-0808">Transferase</keyword>
<evidence type="ECO:0000256" key="1">
    <source>
        <dbReference type="ARBA" id="ARBA00022490"/>
    </source>
</evidence>
<keyword evidence="3 6" id="KW-0028">Amino-acid biosynthesis</keyword>
<dbReference type="Pfam" id="PF00202">
    <property type="entry name" value="Aminotran_3"/>
    <property type="match status" value="1"/>
</dbReference>
<dbReference type="InterPro" id="IPR005814">
    <property type="entry name" value="Aminotrans_3"/>
</dbReference>
<dbReference type="PANTHER" id="PTHR11986">
    <property type="entry name" value="AMINOTRANSFERASE CLASS III"/>
    <property type="match status" value="1"/>
</dbReference>
<dbReference type="EMBL" id="JBHSWW010000072">
    <property type="protein sequence ID" value="MFC6753210.1"/>
    <property type="molecule type" value="Genomic_DNA"/>
</dbReference>
<sequence>MSGFVFSEKPIEIASGDGVTVTDTNGTEYLDFGASYACTPVGHCHPEVVDAATSQLEDLMYVQASYPHAARTALYEQLSEAGPVDVDNVWLCNSGTEANEAALKFARHATGREKIVATKQGFHGRTMGALATTWKTKYKQGFEPLAGGVEFVDYGDIDAMREAIGEETAAVIIEPLQGEGGINPVSTEYLQAVRVATATNGTAMILDEIQTGLGRTGSLWAADNHRVVPDILTTAKGLGSGLPIGATLCRDWIAENCGNHGSTFSGGPVVSAAAGATLDVIEREGLPEHAAEVGAYLREELEERLGDDIREVRGDGLMIGIEVKRGSNRLLRDLAIDHQILALPAGRTVLRLLPPLTIEREHADAVVGAIEEVVE</sequence>
<comment type="catalytic activity">
    <reaction evidence="6">
        <text>[amino-group carrier protein]-C-terminal-gamma-(L-ornithyl)-L-glutamate + 2-oxoglutarate = [amino-group carrier protein]-C-terminal-gamma-(L-glutamyl-5-semialdehyde)-L-glutamate + L-glutamate</text>
        <dbReference type="Rhea" id="RHEA:52672"/>
        <dbReference type="Rhea" id="RHEA-COMP:13327"/>
        <dbReference type="Rhea" id="RHEA-COMP:13328"/>
        <dbReference type="ChEBI" id="CHEBI:16810"/>
        <dbReference type="ChEBI" id="CHEBI:29985"/>
        <dbReference type="ChEBI" id="CHEBI:136761"/>
        <dbReference type="ChEBI" id="CHEBI:136763"/>
        <dbReference type="EC" id="2.6.1.124"/>
    </reaction>
</comment>
<keyword evidence="6" id="KW-0055">Arginine biosynthesis</keyword>
<feature type="binding site" evidence="6">
    <location>
        <position position="263"/>
    </location>
    <ligand>
        <name>pyridoxal 5'-phosphate</name>
        <dbReference type="ChEBI" id="CHEBI:597326"/>
    </ligand>
</feature>
<evidence type="ECO:0000256" key="4">
    <source>
        <dbReference type="ARBA" id="ARBA00022679"/>
    </source>
</evidence>
<dbReference type="GO" id="GO:0008483">
    <property type="term" value="F:transaminase activity"/>
    <property type="evidence" value="ECO:0007669"/>
    <property type="project" value="UniProtKB-UniRule"/>
</dbReference>
<dbReference type="Proteomes" id="UP001596442">
    <property type="component" value="Unassembled WGS sequence"/>
</dbReference>
<dbReference type="PANTHER" id="PTHR11986:SF79">
    <property type="entry name" value="ACETYLORNITHINE AMINOTRANSFERASE, MITOCHONDRIAL"/>
    <property type="match status" value="1"/>
</dbReference>
<name>A0ABD5S9U6_9EURY</name>
<dbReference type="GO" id="GO:0005737">
    <property type="term" value="C:cytoplasm"/>
    <property type="evidence" value="ECO:0007669"/>
    <property type="project" value="UniProtKB-SubCell"/>
</dbReference>
<evidence type="ECO:0000256" key="6">
    <source>
        <dbReference type="HAMAP-Rule" id="MF_02084"/>
    </source>
</evidence>
<dbReference type="PIRSF" id="PIRSF000521">
    <property type="entry name" value="Transaminase_4ab_Lys_Orn"/>
    <property type="match status" value="1"/>
</dbReference>
<dbReference type="CDD" id="cd00610">
    <property type="entry name" value="OAT_like"/>
    <property type="match status" value="1"/>
</dbReference>
<dbReference type="EC" id="2.6.1.118" evidence="6"/>
<dbReference type="Gene3D" id="3.40.640.10">
    <property type="entry name" value="Type I PLP-dependent aspartate aminotransferase-like (Major domain)"/>
    <property type="match status" value="1"/>
</dbReference>